<sequence>MNNYLAQANASSAVDARSVALAATQETVIALLGAPRATTELNGYLILRYHSNTPTYAHYLFFQNNELVFKQIGRERYELPIQDSLQLVVHVWPQKGIAIITEGIDPNSPIYQLQQFQPTTLQDYLQSWGKDFAAHERLTIQTPKILQQAEANVPTTTVSEHVAPDYVVILIVVALGAIVLVVALKIVFMIIRKFKKPNTTI</sequence>
<keyword evidence="1" id="KW-0812">Transmembrane</keyword>
<accession>A0A0G1EM99</accession>
<evidence type="ECO:0000256" key="1">
    <source>
        <dbReference type="SAM" id="Phobius"/>
    </source>
</evidence>
<gene>
    <name evidence="2" type="ORF">UV59_C0026G0006</name>
</gene>
<dbReference type="STRING" id="1618436.UV59_C0026G0006"/>
<protein>
    <submittedName>
        <fullName evidence="2">Uncharacterized protein</fullName>
    </submittedName>
</protein>
<reference evidence="2 3" key="1">
    <citation type="journal article" date="2015" name="Nature">
        <title>rRNA introns, odd ribosomes, and small enigmatic genomes across a large radiation of phyla.</title>
        <authorList>
            <person name="Brown C.T."/>
            <person name="Hug L.A."/>
            <person name="Thomas B.C."/>
            <person name="Sharon I."/>
            <person name="Castelle C.J."/>
            <person name="Singh A."/>
            <person name="Wilkins M.J."/>
            <person name="Williams K.H."/>
            <person name="Banfield J.F."/>
        </authorList>
    </citation>
    <scope>NUCLEOTIDE SEQUENCE [LARGE SCALE GENOMIC DNA]</scope>
</reference>
<keyword evidence="1" id="KW-0472">Membrane</keyword>
<comment type="caution">
    <text evidence="2">The sequence shown here is derived from an EMBL/GenBank/DDBJ whole genome shotgun (WGS) entry which is preliminary data.</text>
</comment>
<proteinExistence type="predicted"/>
<evidence type="ECO:0000313" key="2">
    <source>
        <dbReference type="EMBL" id="KKS84156.1"/>
    </source>
</evidence>
<keyword evidence="1" id="KW-1133">Transmembrane helix</keyword>
<evidence type="ECO:0000313" key="3">
    <source>
        <dbReference type="Proteomes" id="UP000034543"/>
    </source>
</evidence>
<dbReference type="EMBL" id="LCFB01000026">
    <property type="protein sequence ID" value="KKS84156.1"/>
    <property type="molecule type" value="Genomic_DNA"/>
</dbReference>
<name>A0A0G1EM99_9BACT</name>
<dbReference type="AlphaFoldDB" id="A0A0G1EM99"/>
<organism evidence="2 3">
    <name type="scientific">Candidatus Gottesmanbacteria bacterium GW2011_GWA1_43_11</name>
    <dbReference type="NCBI Taxonomy" id="1618436"/>
    <lineage>
        <taxon>Bacteria</taxon>
        <taxon>Candidatus Gottesmaniibacteriota</taxon>
    </lineage>
</organism>
<dbReference type="Proteomes" id="UP000034543">
    <property type="component" value="Unassembled WGS sequence"/>
</dbReference>
<feature type="transmembrane region" description="Helical" evidence="1">
    <location>
        <begin position="166"/>
        <end position="191"/>
    </location>
</feature>